<reference evidence="1" key="1">
    <citation type="submission" date="2019-03" db="EMBL/GenBank/DDBJ databases">
        <authorList>
            <person name="Hao L."/>
        </authorList>
    </citation>
    <scope>NUCLEOTIDE SEQUENCE</scope>
</reference>
<dbReference type="EMBL" id="CAADRN010000049">
    <property type="protein sequence ID" value="VFU11875.1"/>
    <property type="molecule type" value="Genomic_DNA"/>
</dbReference>
<sequence>MFYKPSIISDSSLGIVARLSILIKALMRFFYAVERQVILPENRLVLLSIAYFRHRLIYID</sequence>
<accession>A0A485LUS4</accession>
<gene>
    <name evidence="1" type="ORF">SCFA_1420003</name>
</gene>
<name>A0A485LUS4_9ZZZZ</name>
<proteinExistence type="predicted"/>
<protein>
    <submittedName>
        <fullName evidence="1">Uncharacterized protein</fullName>
    </submittedName>
</protein>
<dbReference type="AlphaFoldDB" id="A0A485LUS4"/>
<evidence type="ECO:0000313" key="1">
    <source>
        <dbReference type="EMBL" id="VFU11875.1"/>
    </source>
</evidence>
<organism evidence="1">
    <name type="scientific">anaerobic digester metagenome</name>
    <dbReference type="NCBI Taxonomy" id="1263854"/>
    <lineage>
        <taxon>unclassified sequences</taxon>
        <taxon>metagenomes</taxon>
        <taxon>ecological metagenomes</taxon>
    </lineage>
</organism>